<gene>
    <name evidence="3" type="ORF">JJL56_28660</name>
</gene>
<keyword evidence="1" id="KW-0808">Transferase</keyword>
<dbReference type="Pfam" id="PF05686">
    <property type="entry name" value="Glyco_transf_90"/>
    <property type="match status" value="1"/>
</dbReference>
<reference evidence="3 4" key="1">
    <citation type="submission" date="2021-01" db="EMBL/GenBank/DDBJ databases">
        <title>Azospirillum sp. YIM DDC1 draft genome.</title>
        <authorList>
            <person name="Wang Y.-X."/>
        </authorList>
    </citation>
    <scope>NUCLEOTIDE SEQUENCE [LARGE SCALE GENOMIC DNA]</scope>
    <source>
        <strain evidence="3 4">YIM DDC1</strain>
    </source>
</reference>
<comment type="caution">
    <text evidence="3">The sequence shown here is derived from an EMBL/GenBank/DDBJ whole genome shotgun (WGS) entry which is preliminary data.</text>
</comment>
<feature type="domain" description="Glycosyl transferase CAP10" evidence="2">
    <location>
        <begin position="131"/>
        <end position="370"/>
    </location>
</feature>
<dbReference type="PANTHER" id="PTHR12203">
    <property type="entry name" value="KDEL LYS-ASP-GLU-LEU CONTAINING - RELATED"/>
    <property type="match status" value="1"/>
</dbReference>
<dbReference type="RefSeq" id="WP_200487210.1">
    <property type="nucleotide sequence ID" value="NZ_JAEPIV010000031.1"/>
</dbReference>
<name>A0ABS1I6Y5_9PROT</name>
<dbReference type="EMBL" id="JAEPIV010000031">
    <property type="protein sequence ID" value="MBK4722834.1"/>
    <property type="molecule type" value="Genomic_DNA"/>
</dbReference>
<dbReference type="InterPro" id="IPR051091">
    <property type="entry name" value="O-Glucosyltr/Glycosyltrsf_90"/>
</dbReference>
<evidence type="ECO:0000256" key="1">
    <source>
        <dbReference type="ARBA" id="ARBA00022679"/>
    </source>
</evidence>
<evidence type="ECO:0000313" key="3">
    <source>
        <dbReference type="EMBL" id="MBK4722834.1"/>
    </source>
</evidence>
<keyword evidence="4" id="KW-1185">Reference proteome</keyword>
<evidence type="ECO:0000313" key="4">
    <source>
        <dbReference type="Proteomes" id="UP000654452"/>
    </source>
</evidence>
<dbReference type="PANTHER" id="PTHR12203:SF35">
    <property type="entry name" value="PROTEIN O-GLUCOSYLTRANSFERASE 1"/>
    <property type="match status" value="1"/>
</dbReference>
<organism evidence="3 4">
    <name type="scientific">Azospirillum aestuarii</name>
    <dbReference type="NCBI Taxonomy" id="2802052"/>
    <lineage>
        <taxon>Bacteria</taxon>
        <taxon>Pseudomonadati</taxon>
        <taxon>Pseudomonadota</taxon>
        <taxon>Alphaproteobacteria</taxon>
        <taxon>Rhodospirillales</taxon>
        <taxon>Azospirillaceae</taxon>
        <taxon>Azospirillum</taxon>
    </lineage>
</organism>
<protein>
    <recommendedName>
        <fullName evidence="2">Glycosyl transferase CAP10 domain-containing protein</fullName>
    </recommendedName>
</protein>
<evidence type="ECO:0000259" key="2">
    <source>
        <dbReference type="SMART" id="SM00672"/>
    </source>
</evidence>
<dbReference type="SMART" id="SM00672">
    <property type="entry name" value="CAP10"/>
    <property type="match status" value="1"/>
</dbReference>
<accession>A0ABS1I6Y5</accession>
<sequence>MLGSEQISGADQSRNGFLLSNIYSRPDIHPAFLLPVSGEDVSFIFDKDFFDRFPGLNIYESFVIQQSFSADAQTQLIFPYETDFSEQSNVHIARFSKAVTFLLFALRRYAKNTISQFDLTQRLGVAPGNTFEWVFQVGDMSDNIPHSIAYQRRKGFQNICLFPDEYFMTSLAYAAFRDEVRSVHVPWKERKPQAFWRGSSTGLLNLTMADLPRLPRYQLCAVSCAHPDLLDAGITDVVQALTHNDHKEIHESLIEQGLFKGYVPQSGMIQYKYLVDIDGNANSWGLFNKFLMGSCVLKVSSDWEEWYYQDMQPWIHYVPVSADMTDLAEKVVWCQENDSKAERIAKNGMEFAAQMTIDTETRKIVNGMFKSQNEGSF</sequence>
<dbReference type="Proteomes" id="UP000654452">
    <property type="component" value="Unassembled WGS sequence"/>
</dbReference>
<dbReference type="InterPro" id="IPR006598">
    <property type="entry name" value="CAP10"/>
</dbReference>
<proteinExistence type="predicted"/>